<dbReference type="Proteomes" id="UP000050381">
    <property type="component" value="Unassembled WGS sequence"/>
</dbReference>
<evidence type="ECO:0000313" key="1">
    <source>
        <dbReference type="EMBL" id="KPW88631.1"/>
    </source>
</evidence>
<proteinExistence type="predicted"/>
<sequence>MDSSRTEKSKKKLFQEVYKSGTALNHQSFNLRIKYTLNGGTRTDRSCRIRFIWRNTALLSAQGWPLGSKPDKIARLRRPAIATAQHYHRMTARC</sequence>
<gene>
    <name evidence="1" type="ORF">ALO79_100496</name>
</gene>
<protein>
    <submittedName>
        <fullName evidence="1">Uncharacterized protein</fullName>
    </submittedName>
</protein>
<reference evidence="1 2" key="1">
    <citation type="submission" date="2015-09" db="EMBL/GenBank/DDBJ databases">
        <title>Genome announcement of multiple Pseudomonas syringae strains.</title>
        <authorList>
            <person name="Thakur S."/>
            <person name="Wang P.W."/>
            <person name="Gong Y."/>
            <person name="Weir B.S."/>
            <person name="Guttman D.S."/>
        </authorList>
    </citation>
    <scope>NUCLEOTIDE SEQUENCE [LARGE SCALE GENOMIC DNA]</scope>
    <source>
        <strain evidence="1 2">ICMP9419</strain>
    </source>
</reference>
<dbReference type="AlphaFoldDB" id="A0A0P9RV76"/>
<name>A0A0P9RV76_PSESX</name>
<dbReference type="EMBL" id="LJQD01000585">
    <property type="protein sequence ID" value="KPW88631.1"/>
    <property type="molecule type" value="Genomic_DNA"/>
</dbReference>
<evidence type="ECO:0000313" key="2">
    <source>
        <dbReference type="Proteomes" id="UP000050381"/>
    </source>
</evidence>
<organism evidence="1 2">
    <name type="scientific">Pseudomonas syringae pv. castaneae</name>
    <dbReference type="NCBI Taxonomy" id="264450"/>
    <lineage>
        <taxon>Bacteria</taxon>
        <taxon>Pseudomonadati</taxon>
        <taxon>Pseudomonadota</taxon>
        <taxon>Gammaproteobacteria</taxon>
        <taxon>Pseudomonadales</taxon>
        <taxon>Pseudomonadaceae</taxon>
        <taxon>Pseudomonas</taxon>
        <taxon>Pseudomonas syringae</taxon>
    </lineage>
</organism>
<dbReference type="PATRIC" id="fig|264450.4.peg.4204"/>
<comment type="caution">
    <text evidence="1">The sequence shown here is derived from an EMBL/GenBank/DDBJ whole genome shotgun (WGS) entry which is preliminary data.</text>
</comment>
<accession>A0A0P9RV76</accession>